<dbReference type="RefSeq" id="WP_092857341.1">
    <property type="nucleotide sequence ID" value="NZ_FOQH01000001.1"/>
</dbReference>
<dbReference type="SUPFAM" id="SSF51735">
    <property type="entry name" value="NAD(P)-binding Rossmann-fold domains"/>
    <property type="match status" value="1"/>
</dbReference>
<dbReference type="PRINTS" id="PR00081">
    <property type="entry name" value="GDHRDH"/>
</dbReference>
<reference evidence="3 4" key="1">
    <citation type="submission" date="2016-10" db="EMBL/GenBank/DDBJ databases">
        <authorList>
            <person name="de Groot N.N."/>
        </authorList>
    </citation>
    <scope>NUCLEOTIDE SEQUENCE [LARGE SCALE GENOMIC DNA]</scope>
    <source>
        <strain evidence="3 4">CGMCC 1.11030</strain>
    </source>
</reference>
<dbReference type="InterPro" id="IPR036291">
    <property type="entry name" value="NAD(P)-bd_dom_sf"/>
</dbReference>
<dbReference type="GO" id="GO:0016491">
    <property type="term" value="F:oxidoreductase activity"/>
    <property type="evidence" value="ECO:0007669"/>
    <property type="project" value="UniProtKB-KW"/>
</dbReference>
<dbReference type="InterPro" id="IPR002347">
    <property type="entry name" value="SDR_fam"/>
</dbReference>
<protein>
    <submittedName>
        <fullName evidence="3">NAD(P)-dependent dehydrogenase, short-chain alcohol dehydrogenase family</fullName>
    </submittedName>
</protein>
<gene>
    <name evidence="3" type="ORF">SAMN05216258_101428</name>
</gene>
<evidence type="ECO:0000313" key="4">
    <source>
        <dbReference type="Proteomes" id="UP000199377"/>
    </source>
</evidence>
<keyword evidence="4" id="KW-1185">Reference proteome</keyword>
<dbReference type="AlphaFoldDB" id="A0A1I3BY23"/>
<accession>A0A1I3BY23</accession>
<dbReference type="PANTHER" id="PTHR43639">
    <property type="entry name" value="OXIDOREDUCTASE, SHORT-CHAIN DEHYDROGENASE/REDUCTASE FAMILY (AFU_ORTHOLOGUE AFUA_5G02870)"/>
    <property type="match status" value="1"/>
</dbReference>
<dbReference type="OrthoDB" id="7568484at2"/>
<dbReference type="Gene3D" id="3.40.50.720">
    <property type="entry name" value="NAD(P)-binding Rossmann-like Domain"/>
    <property type="match status" value="1"/>
</dbReference>
<sequence>MDGTGVVLITGGSGGIGAATARRLAQDGWGVALAWRSGRERAETLAAELRGDGARALALPLDLSDAEATAAAVDALAEAQGGLAGLVTAHGPFIRMAHVSAIPPEQFRRTMEDDVFGAYHAIHAALPHLRRSRGPLVAMATAALGRYPATDMLSVAPKAAIAALVRGVAVEEGRFGVRANAVGVGMLSDGMFDALQAAGHFTESFVEKSRANIALRRLGTAAEIASVAAFLMSPEAAYVTGQLLMADGGYAV</sequence>
<dbReference type="CDD" id="cd05233">
    <property type="entry name" value="SDR_c"/>
    <property type="match status" value="1"/>
</dbReference>
<evidence type="ECO:0000256" key="2">
    <source>
        <dbReference type="ARBA" id="ARBA00023002"/>
    </source>
</evidence>
<dbReference type="Proteomes" id="UP000199377">
    <property type="component" value="Unassembled WGS sequence"/>
</dbReference>
<name>A0A1I3BY23_9RHOB</name>
<comment type="similarity">
    <text evidence="1">Belongs to the short-chain dehydrogenases/reductases (SDR) family.</text>
</comment>
<keyword evidence="2" id="KW-0560">Oxidoreductase</keyword>
<dbReference type="EMBL" id="FOQH01000001">
    <property type="protein sequence ID" value="SFH67142.1"/>
    <property type="molecule type" value="Genomic_DNA"/>
</dbReference>
<dbReference type="Pfam" id="PF13561">
    <property type="entry name" value="adh_short_C2"/>
    <property type="match status" value="1"/>
</dbReference>
<proteinExistence type="inferred from homology"/>
<evidence type="ECO:0000256" key="1">
    <source>
        <dbReference type="ARBA" id="ARBA00006484"/>
    </source>
</evidence>
<evidence type="ECO:0000313" key="3">
    <source>
        <dbReference type="EMBL" id="SFH67142.1"/>
    </source>
</evidence>
<dbReference type="STRING" id="1114924.SAMN05216258_101428"/>
<organism evidence="3 4">
    <name type="scientific">Albimonas pacifica</name>
    <dbReference type="NCBI Taxonomy" id="1114924"/>
    <lineage>
        <taxon>Bacteria</taxon>
        <taxon>Pseudomonadati</taxon>
        <taxon>Pseudomonadota</taxon>
        <taxon>Alphaproteobacteria</taxon>
        <taxon>Rhodobacterales</taxon>
        <taxon>Paracoccaceae</taxon>
        <taxon>Albimonas</taxon>
    </lineage>
</organism>
<dbReference type="PANTHER" id="PTHR43639:SF1">
    <property type="entry name" value="SHORT-CHAIN DEHYDROGENASE_REDUCTASE FAMILY PROTEIN"/>
    <property type="match status" value="1"/>
</dbReference>